<sequence length="30" mass="3701">MRYVQNFKKNTCSQTNSMIYYYQNICTPFN</sequence>
<protein>
    <submittedName>
        <fullName evidence="1">Uncharacterized protein</fullName>
    </submittedName>
</protein>
<dbReference type="EMBL" id="BK059091">
    <property type="protein sequence ID" value="DAE28692.1"/>
    <property type="molecule type" value="Genomic_DNA"/>
</dbReference>
<accession>A0A8S5RCI6</accession>
<organism evidence="1">
    <name type="scientific">virus sp. ctmTa7</name>
    <dbReference type="NCBI Taxonomy" id="2828255"/>
    <lineage>
        <taxon>Viruses</taxon>
    </lineage>
</organism>
<reference evidence="1" key="1">
    <citation type="journal article" date="2021" name="Proc. Natl. Acad. Sci. U.S.A.">
        <title>A Catalog of Tens of Thousands of Viruses from Human Metagenomes Reveals Hidden Associations with Chronic Diseases.</title>
        <authorList>
            <person name="Tisza M.J."/>
            <person name="Buck C.B."/>
        </authorList>
    </citation>
    <scope>NUCLEOTIDE SEQUENCE</scope>
    <source>
        <strain evidence="1">CtmTa7</strain>
    </source>
</reference>
<name>A0A8S5RCI6_9VIRU</name>
<proteinExistence type="predicted"/>
<evidence type="ECO:0000313" key="1">
    <source>
        <dbReference type="EMBL" id="DAE28692.1"/>
    </source>
</evidence>